<dbReference type="SUPFAM" id="SSF54786">
    <property type="entry name" value="YcfA/nrd intein domain"/>
    <property type="match status" value="1"/>
</dbReference>
<evidence type="ECO:0000256" key="4">
    <source>
        <dbReference type="ARBA" id="ARBA00022759"/>
    </source>
</evidence>
<evidence type="ECO:0000256" key="2">
    <source>
        <dbReference type="ARBA" id="ARBA00022649"/>
    </source>
</evidence>
<dbReference type="Gene3D" id="3.30.920.30">
    <property type="entry name" value="Hypothetical protein"/>
    <property type="match status" value="1"/>
</dbReference>
<dbReference type="OrthoDB" id="489997at2"/>
<dbReference type="AlphaFoldDB" id="A0A1D8TPB8"/>
<accession>A0A1D8TPB8</accession>
<dbReference type="GO" id="GO:0016787">
    <property type="term" value="F:hydrolase activity"/>
    <property type="evidence" value="ECO:0007669"/>
    <property type="project" value="UniProtKB-KW"/>
</dbReference>
<evidence type="ECO:0000256" key="1">
    <source>
        <dbReference type="ARBA" id="ARBA00006620"/>
    </source>
</evidence>
<dbReference type="EMBL" id="CP017599">
    <property type="protein sequence ID" value="AOW99481.1"/>
    <property type="molecule type" value="Genomic_DNA"/>
</dbReference>
<dbReference type="GO" id="GO:0004519">
    <property type="term" value="F:endonuclease activity"/>
    <property type="evidence" value="ECO:0007669"/>
    <property type="project" value="UniProtKB-KW"/>
</dbReference>
<evidence type="ECO:0000313" key="8">
    <source>
        <dbReference type="EMBL" id="AOW99481.1"/>
    </source>
</evidence>
<organism evidence="8 9">
    <name type="scientific">Moorena producens PAL-8-15-08-1</name>
    <dbReference type="NCBI Taxonomy" id="1458985"/>
    <lineage>
        <taxon>Bacteria</taxon>
        <taxon>Bacillati</taxon>
        <taxon>Cyanobacteriota</taxon>
        <taxon>Cyanophyceae</taxon>
        <taxon>Coleofasciculales</taxon>
        <taxon>Coleofasciculaceae</taxon>
        <taxon>Moorena</taxon>
    </lineage>
</organism>
<keyword evidence="7" id="KW-0346">Stress response</keyword>
<keyword evidence="2" id="KW-1277">Toxin-antitoxin system</keyword>
<evidence type="ECO:0008006" key="10">
    <source>
        <dbReference type="Google" id="ProtNLM"/>
    </source>
</evidence>
<dbReference type="GO" id="GO:0003729">
    <property type="term" value="F:mRNA binding"/>
    <property type="evidence" value="ECO:0007669"/>
    <property type="project" value="InterPro"/>
</dbReference>
<dbReference type="Proteomes" id="UP000177870">
    <property type="component" value="Chromosome"/>
</dbReference>
<keyword evidence="4" id="KW-0255">Endonuclease</keyword>
<reference evidence="9" key="1">
    <citation type="submission" date="2016-10" db="EMBL/GenBank/DDBJ databases">
        <title>Comparative genomics uncovers the prolific and rare metabolic potential of the cyanobacterial genus Moorea.</title>
        <authorList>
            <person name="Leao T."/>
            <person name="Castelao G."/>
            <person name="Korobeynikov A."/>
            <person name="Monroe E.A."/>
            <person name="Podell S."/>
            <person name="Glukhov E."/>
            <person name="Allen E."/>
            <person name="Gerwick W.H."/>
            <person name="Gerwick L."/>
        </authorList>
    </citation>
    <scope>NUCLEOTIDE SEQUENCE [LARGE SCALE GENOMIC DNA]</scope>
    <source>
        <strain evidence="9">PAL-8-15-08-1</strain>
    </source>
</reference>
<protein>
    <recommendedName>
        <fullName evidence="10">Type II toxin-antitoxin system HicA family toxin</fullName>
    </recommendedName>
</protein>
<dbReference type="STRING" id="1458985.BJP34_08465"/>
<evidence type="ECO:0000256" key="5">
    <source>
        <dbReference type="ARBA" id="ARBA00022801"/>
    </source>
</evidence>
<evidence type="ECO:0000256" key="3">
    <source>
        <dbReference type="ARBA" id="ARBA00022722"/>
    </source>
</evidence>
<gene>
    <name evidence="8" type="ORF">BJP34_08465</name>
</gene>
<keyword evidence="5" id="KW-0378">Hydrolase</keyword>
<keyword evidence="6" id="KW-0694">RNA-binding</keyword>
<evidence type="ECO:0000256" key="7">
    <source>
        <dbReference type="ARBA" id="ARBA00023016"/>
    </source>
</evidence>
<dbReference type="Pfam" id="PF07927">
    <property type="entry name" value="HicA_toxin"/>
    <property type="match status" value="1"/>
</dbReference>
<evidence type="ECO:0000313" key="9">
    <source>
        <dbReference type="Proteomes" id="UP000177870"/>
    </source>
</evidence>
<dbReference type="KEGG" id="mpro:BJP34_08465"/>
<dbReference type="InterPro" id="IPR012933">
    <property type="entry name" value="HicA_mRNA_interferase"/>
</dbReference>
<comment type="similarity">
    <text evidence="1">Belongs to the HicA mRNA interferase family.</text>
</comment>
<name>A0A1D8TPB8_9CYAN</name>
<proteinExistence type="inferred from homology"/>
<evidence type="ECO:0000256" key="6">
    <source>
        <dbReference type="ARBA" id="ARBA00022884"/>
    </source>
</evidence>
<dbReference type="InterPro" id="IPR038570">
    <property type="entry name" value="HicA_sf"/>
</dbReference>
<keyword evidence="3" id="KW-0540">Nuclease</keyword>
<sequence>MRKAHLIELKQMLHQAGFTEIRGKGSHTNWIHPLYAGKLTVSGKDGNDAKPYQEKNVQKAIDEVLGNLNNDQT</sequence>